<proteinExistence type="predicted"/>
<keyword evidence="1" id="KW-0732">Signal</keyword>
<protein>
    <submittedName>
        <fullName evidence="2">Uncharacterized protein</fullName>
    </submittedName>
</protein>
<reference evidence="2 3" key="1">
    <citation type="submission" date="2021-11" db="EMBL/GenBank/DDBJ databases">
        <title>Genome sequence.</title>
        <authorList>
            <person name="Sun Q."/>
        </authorList>
    </citation>
    <scope>NUCLEOTIDE SEQUENCE [LARGE SCALE GENOMIC DNA]</scope>
    <source>
        <strain evidence="2 3">KCTC 12005</strain>
    </source>
</reference>
<sequence>MYKNMRGRPLFTSWATVVGILVLGLLYSISSAFAQAADAVCAEVKIVIEQKLSLERQAFDAKMVITNGLADQKLENVSI</sequence>
<evidence type="ECO:0000313" key="2">
    <source>
        <dbReference type="EMBL" id="MCD2167756.1"/>
    </source>
</evidence>
<dbReference type="AlphaFoldDB" id="A0AAW4Y287"/>
<organism evidence="2 3">
    <name type="scientific">Comamonas koreensis</name>
    <dbReference type="NCBI Taxonomy" id="160825"/>
    <lineage>
        <taxon>Bacteria</taxon>
        <taxon>Pseudomonadati</taxon>
        <taxon>Pseudomonadota</taxon>
        <taxon>Betaproteobacteria</taxon>
        <taxon>Burkholderiales</taxon>
        <taxon>Comamonadaceae</taxon>
        <taxon>Comamonas</taxon>
    </lineage>
</organism>
<dbReference type="Proteomes" id="UP001199260">
    <property type="component" value="Unassembled WGS sequence"/>
</dbReference>
<dbReference type="EMBL" id="JAJNCT010000034">
    <property type="protein sequence ID" value="MCD2167756.1"/>
    <property type="molecule type" value="Genomic_DNA"/>
</dbReference>
<accession>A0AAW4Y287</accession>
<dbReference type="RefSeq" id="WP_230780355.1">
    <property type="nucleotide sequence ID" value="NZ_JAJNCT010000034.1"/>
</dbReference>
<evidence type="ECO:0000313" key="3">
    <source>
        <dbReference type="Proteomes" id="UP001199260"/>
    </source>
</evidence>
<comment type="caution">
    <text evidence="2">The sequence shown here is derived from an EMBL/GenBank/DDBJ whole genome shotgun (WGS) entry which is preliminary data.</text>
</comment>
<feature type="signal peptide" evidence="1">
    <location>
        <begin position="1"/>
        <end position="36"/>
    </location>
</feature>
<gene>
    <name evidence="2" type="ORF">LPW39_21780</name>
</gene>
<feature type="non-terminal residue" evidence="2">
    <location>
        <position position="79"/>
    </location>
</feature>
<name>A0AAW4Y287_9BURK</name>
<feature type="chain" id="PRO_5043789628" evidence="1">
    <location>
        <begin position="37"/>
        <end position="79"/>
    </location>
</feature>
<evidence type="ECO:0000256" key="1">
    <source>
        <dbReference type="SAM" id="SignalP"/>
    </source>
</evidence>
<keyword evidence="3" id="KW-1185">Reference proteome</keyword>